<evidence type="ECO:0000256" key="1">
    <source>
        <dbReference type="SAM" id="MobiDB-lite"/>
    </source>
</evidence>
<protein>
    <submittedName>
        <fullName evidence="2">Uncharacterized protein</fullName>
    </submittedName>
</protein>
<organism evidence="2 3">
    <name type="scientific">Tsukamurella sputi</name>
    <dbReference type="NCBI Taxonomy" id="2591848"/>
    <lineage>
        <taxon>Bacteria</taxon>
        <taxon>Bacillati</taxon>
        <taxon>Actinomycetota</taxon>
        <taxon>Actinomycetes</taxon>
        <taxon>Mycobacteriales</taxon>
        <taxon>Tsukamurellaceae</taxon>
        <taxon>Tsukamurella</taxon>
    </lineage>
</organism>
<accession>A0A5C5RIS0</accession>
<gene>
    <name evidence="2" type="ORF">FK268_18055</name>
</gene>
<proteinExistence type="predicted"/>
<dbReference type="EMBL" id="VIGV01000006">
    <property type="protein sequence ID" value="TWS22907.1"/>
    <property type="molecule type" value="Genomic_DNA"/>
</dbReference>
<dbReference type="AlphaFoldDB" id="A0A5C5RIS0"/>
<evidence type="ECO:0000313" key="3">
    <source>
        <dbReference type="Proteomes" id="UP000319792"/>
    </source>
</evidence>
<reference evidence="2 3" key="1">
    <citation type="submission" date="2019-08" db="EMBL/GenBank/DDBJ databases">
        <title>Tsukamurella conjunctivitidis sp. nov., Tsukamurella assacharolytica sp. nov. and Tsukamurella sputae sp. nov. isolated from patients with conjunctivitis, bacteraemia (lymphoma) and respiratory infection (sputum) in Hong Kong.</title>
        <authorList>
            <person name="Fok K.M.N."/>
            <person name="Fong J.Y.H."/>
        </authorList>
    </citation>
    <scope>NUCLEOTIDE SEQUENCE [LARGE SCALE GENOMIC DNA]</scope>
    <source>
        <strain evidence="2 3">HKU70</strain>
    </source>
</reference>
<name>A0A5C5RIS0_9ACTN</name>
<feature type="region of interest" description="Disordered" evidence="1">
    <location>
        <begin position="152"/>
        <end position="177"/>
    </location>
</feature>
<keyword evidence="3" id="KW-1185">Reference proteome</keyword>
<dbReference type="Proteomes" id="UP000319792">
    <property type="component" value="Unassembled WGS sequence"/>
</dbReference>
<evidence type="ECO:0000313" key="2">
    <source>
        <dbReference type="EMBL" id="TWS22907.1"/>
    </source>
</evidence>
<sequence length="177" mass="18783">MTQISDHTGPASKARTVTTTDLITGAVNSVRTDPKTQITEKWTVDGNGTGQVVLTKPGVPTQNYRVAGDRIIEAGPAQPSAAGRGWGKFTAGDWITNRPLNAIFRFEKGVATNLYGMLQGISSLTPQGQIEAAVKLLKILKHAKPSMRTVGTTCGINRAPSHPSDSFSRAGRSGNRV</sequence>
<comment type="caution">
    <text evidence="2">The sequence shown here is derived from an EMBL/GenBank/DDBJ whole genome shotgun (WGS) entry which is preliminary data.</text>
</comment>
<dbReference type="RefSeq" id="WP_146436582.1">
    <property type="nucleotide sequence ID" value="NZ_VIGV01000006.1"/>
</dbReference>